<evidence type="ECO:0000256" key="1">
    <source>
        <dbReference type="ARBA" id="ARBA00023015"/>
    </source>
</evidence>
<dbReference type="PROSITE" id="PS00041">
    <property type="entry name" value="HTH_ARAC_FAMILY_1"/>
    <property type="match status" value="1"/>
</dbReference>
<sequence length="134" mass="15220">MLYAIIHCLTAKEADDHPRARHHHAAIMARFEETLSKRIDQKLNMPKLCAEVGVAERTLRMCCAKFLRVSPARYLLLQRLNKARAALRRADPAKASVAEVARNHQFLELGRFAVTYRTTFGESPSVTLQRAPHT</sequence>
<dbReference type="SMART" id="SM00342">
    <property type="entry name" value="HTH_ARAC"/>
    <property type="match status" value="1"/>
</dbReference>
<dbReference type="PANTHER" id="PTHR47893">
    <property type="entry name" value="REGULATORY PROTEIN PCHR"/>
    <property type="match status" value="1"/>
</dbReference>
<proteinExistence type="predicted"/>
<evidence type="ECO:0000256" key="3">
    <source>
        <dbReference type="ARBA" id="ARBA00023163"/>
    </source>
</evidence>
<evidence type="ECO:0000313" key="6">
    <source>
        <dbReference type="Proteomes" id="UP001156905"/>
    </source>
</evidence>
<keyword evidence="2" id="KW-0238">DNA-binding</keyword>
<dbReference type="InterPro" id="IPR018060">
    <property type="entry name" value="HTH_AraC"/>
</dbReference>
<dbReference type="EMBL" id="BSOW01000035">
    <property type="protein sequence ID" value="GLR90573.1"/>
    <property type="molecule type" value="Genomic_DNA"/>
</dbReference>
<dbReference type="Proteomes" id="UP001156905">
    <property type="component" value="Unassembled WGS sequence"/>
</dbReference>
<dbReference type="InterPro" id="IPR018062">
    <property type="entry name" value="HTH_AraC-typ_CS"/>
</dbReference>
<evidence type="ECO:0000313" key="5">
    <source>
        <dbReference type="EMBL" id="GLR90573.1"/>
    </source>
</evidence>
<reference evidence="6" key="1">
    <citation type="journal article" date="2019" name="Int. J. Syst. Evol. Microbiol.">
        <title>The Global Catalogue of Microorganisms (GCM) 10K type strain sequencing project: providing services to taxonomists for standard genome sequencing and annotation.</title>
        <authorList>
            <consortium name="The Broad Institute Genomics Platform"/>
            <consortium name="The Broad Institute Genome Sequencing Center for Infectious Disease"/>
            <person name="Wu L."/>
            <person name="Ma J."/>
        </authorList>
    </citation>
    <scope>NUCLEOTIDE SEQUENCE [LARGE SCALE GENOMIC DNA]</scope>
    <source>
        <strain evidence="6">NBRC 102520</strain>
    </source>
</reference>
<protein>
    <recommendedName>
        <fullName evidence="4">HTH araC/xylS-type domain-containing protein</fullName>
    </recommendedName>
</protein>
<dbReference type="PROSITE" id="PS01124">
    <property type="entry name" value="HTH_ARAC_FAMILY_2"/>
    <property type="match status" value="1"/>
</dbReference>
<evidence type="ECO:0000256" key="2">
    <source>
        <dbReference type="ARBA" id="ARBA00023125"/>
    </source>
</evidence>
<dbReference type="PANTHER" id="PTHR47893:SF1">
    <property type="entry name" value="REGULATORY PROTEIN PCHR"/>
    <property type="match status" value="1"/>
</dbReference>
<name>A0ABQ6B9X5_9BRAD</name>
<keyword evidence="3" id="KW-0804">Transcription</keyword>
<comment type="caution">
    <text evidence="5">The sequence shown here is derived from an EMBL/GenBank/DDBJ whole genome shotgun (WGS) entry which is preliminary data.</text>
</comment>
<accession>A0ABQ6B9X5</accession>
<dbReference type="Gene3D" id="1.10.10.60">
    <property type="entry name" value="Homeodomain-like"/>
    <property type="match status" value="1"/>
</dbReference>
<dbReference type="Pfam" id="PF12833">
    <property type="entry name" value="HTH_18"/>
    <property type="match status" value="1"/>
</dbReference>
<keyword evidence="6" id="KW-1185">Reference proteome</keyword>
<dbReference type="InterPro" id="IPR053142">
    <property type="entry name" value="PchR_regulatory_protein"/>
</dbReference>
<gene>
    <name evidence="5" type="ORF">GCM10007857_72880</name>
</gene>
<evidence type="ECO:0000259" key="4">
    <source>
        <dbReference type="PROSITE" id="PS01124"/>
    </source>
</evidence>
<organism evidence="5 6">
    <name type="scientific">Bradyrhizobium iriomotense</name>
    <dbReference type="NCBI Taxonomy" id="441950"/>
    <lineage>
        <taxon>Bacteria</taxon>
        <taxon>Pseudomonadati</taxon>
        <taxon>Pseudomonadota</taxon>
        <taxon>Alphaproteobacteria</taxon>
        <taxon>Hyphomicrobiales</taxon>
        <taxon>Nitrobacteraceae</taxon>
        <taxon>Bradyrhizobium</taxon>
    </lineage>
</organism>
<feature type="domain" description="HTH araC/xylS-type" evidence="4">
    <location>
        <begin position="29"/>
        <end position="130"/>
    </location>
</feature>
<keyword evidence="1" id="KW-0805">Transcription regulation</keyword>